<proteinExistence type="predicted"/>
<gene>
    <name evidence="1" type="ORF">P5673_011218</name>
</gene>
<comment type="caution">
    <text evidence="1">The sequence shown here is derived from an EMBL/GenBank/DDBJ whole genome shotgun (WGS) entry which is preliminary data.</text>
</comment>
<accession>A0AAD9V8L8</accession>
<dbReference type="EMBL" id="JARQWQ010000020">
    <property type="protein sequence ID" value="KAK2565264.1"/>
    <property type="molecule type" value="Genomic_DNA"/>
</dbReference>
<reference evidence="1" key="1">
    <citation type="journal article" date="2023" name="G3 (Bethesda)">
        <title>Whole genome assembly and annotation of the endangered Caribbean coral Acropora cervicornis.</title>
        <authorList>
            <person name="Selwyn J.D."/>
            <person name="Vollmer S.V."/>
        </authorList>
    </citation>
    <scope>NUCLEOTIDE SEQUENCE</scope>
    <source>
        <strain evidence="1">K2</strain>
    </source>
</reference>
<keyword evidence="2" id="KW-1185">Reference proteome</keyword>
<sequence length="75" mass="8371">MKFNAFYQVTIRFGLKRRNVWVDEFTVGCVTDAGEDPSVSSDCVATTSSSDSFFLREPLKFLGFKTDGQTMETAS</sequence>
<dbReference type="Proteomes" id="UP001249851">
    <property type="component" value="Unassembled WGS sequence"/>
</dbReference>
<evidence type="ECO:0000313" key="2">
    <source>
        <dbReference type="Proteomes" id="UP001249851"/>
    </source>
</evidence>
<name>A0AAD9V8L8_ACRCE</name>
<protein>
    <submittedName>
        <fullName evidence="1">Uncharacterized protein</fullName>
    </submittedName>
</protein>
<evidence type="ECO:0000313" key="1">
    <source>
        <dbReference type="EMBL" id="KAK2565264.1"/>
    </source>
</evidence>
<dbReference type="AlphaFoldDB" id="A0AAD9V8L8"/>
<reference evidence="1" key="2">
    <citation type="journal article" date="2023" name="Science">
        <title>Genomic signatures of disease resistance in endangered staghorn corals.</title>
        <authorList>
            <person name="Vollmer S.V."/>
            <person name="Selwyn J.D."/>
            <person name="Despard B.A."/>
            <person name="Roesel C.L."/>
        </authorList>
    </citation>
    <scope>NUCLEOTIDE SEQUENCE</scope>
    <source>
        <strain evidence="1">K2</strain>
    </source>
</reference>
<organism evidence="1 2">
    <name type="scientific">Acropora cervicornis</name>
    <name type="common">Staghorn coral</name>
    <dbReference type="NCBI Taxonomy" id="6130"/>
    <lineage>
        <taxon>Eukaryota</taxon>
        <taxon>Metazoa</taxon>
        <taxon>Cnidaria</taxon>
        <taxon>Anthozoa</taxon>
        <taxon>Hexacorallia</taxon>
        <taxon>Scleractinia</taxon>
        <taxon>Astrocoeniina</taxon>
        <taxon>Acroporidae</taxon>
        <taxon>Acropora</taxon>
    </lineage>
</organism>